<dbReference type="AlphaFoldDB" id="A0A2P7Q1X8"/>
<dbReference type="EMBL" id="JYGE01000003">
    <property type="protein sequence ID" value="PSJ31950.1"/>
    <property type="molecule type" value="Genomic_DNA"/>
</dbReference>
<dbReference type="Proteomes" id="UP000241434">
    <property type="component" value="Unassembled WGS sequence"/>
</dbReference>
<sequence length="289" mass="32855">MKKVINLMLSTSLLIASFGNVTSSYSYAENIQKESVENVENKIDLTDPMTSIINQDLSSSDLSDQDTGAYTSSLLHTGNETSYYGGEIINFYNNISVSGNVTRLEEGAHIVISIPKDVFQKPELKNISSSYELIKGVEIKETEKDWQIVTTYKEIHGGYNGATPFKINFLEKQIINKSEATVKQEFYDKNEKLLAEDSVIVYGKSEIEKPSSSVYSAQRLRNEVDSNYVIKENTYASFNYNSLNKPLENRDDPRDRRVYATIPEGTKVKEGTGWSFDQMNNRYYWVKIL</sequence>
<evidence type="ECO:0000256" key="1">
    <source>
        <dbReference type="SAM" id="SignalP"/>
    </source>
</evidence>
<gene>
    <name evidence="2" type="ORF">UF10_04950</name>
</gene>
<protein>
    <submittedName>
        <fullName evidence="2">Uncharacterized protein</fullName>
    </submittedName>
</protein>
<evidence type="ECO:0000313" key="2">
    <source>
        <dbReference type="EMBL" id="PSJ31950.1"/>
    </source>
</evidence>
<name>A0A2P7Q1X8_9FIRM</name>
<dbReference type="RefSeq" id="WP_106776718.1">
    <property type="nucleotide sequence ID" value="NZ_JYGE01000003.1"/>
</dbReference>
<feature type="signal peptide" evidence="1">
    <location>
        <begin position="1"/>
        <end position="28"/>
    </location>
</feature>
<feature type="chain" id="PRO_5015134144" evidence="1">
    <location>
        <begin position="29"/>
        <end position="289"/>
    </location>
</feature>
<keyword evidence="3" id="KW-1185">Reference proteome</keyword>
<evidence type="ECO:0000313" key="3">
    <source>
        <dbReference type="Proteomes" id="UP000241434"/>
    </source>
</evidence>
<accession>A0A2P7Q1X8</accession>
<organism evidence="2 3">
    <name type="scientific">Peptostreptococcus russellii</name>
    <dbReference type="NCBI Taxonomy" id="215200"/>
    <lineage>
        <taxon>Bacteria</taxon>
        <taxon>Bacillati</taxon>
        <taxon>Bacillota</taxon>
        <taxon>Clostridia</taxon>
        <taxon>Peptostreptococcales</taxon>
        <taxon>Peptostreptococcaceae</taxon>
        <taxon>Peptostreptococcus</taxon>
    </lineage>
</organism>
<proteinExistence type="predicted"/>
<comment type="caution">
    <text evidence="2">The sequence shown here is derived from an EMBL/GenBank/DDBJ whole genome shotgun (WGS) entry which is preliminary data.</text>
</comment>
<reference evidence="2" key="1">
    <citation type="thesis" date="2015" institute="Rutgers" country="The State University of New Jersey, 14 College Farm Rd., New Brunswick, NJ, USA">
        <title>Ammonia toxicity in bacteria and its implications for treatment of and resource recovery from highly nitrogenous organic wastes.</title>
        <authorList>
            <person name="Luther A.K."/>
        </authorList>
    </citation>
    <scope>NUCLEOTIDE SEQUENCE</scope>
    <source>
        <strain evidence="2">RT-10B</strain>
    </source>
</reference>
<keyword evidence="1" id="KW-0732">Signal</keyword>